<organism evidence="2 3">
    <name type="scientific">Cystoisospora suis</name>
    <dbReference type="NCBI Taxonomy" id="483139"/>
    <lineage>
        <taxon>Eukaryota</taxon>
        <taxon>Sar</taxon>
        <taxon>Alveolata</taxon>
        <taxon>Apicomplexa</taxon>
        <taxon>Conoidasida</taxon>
        <taxon>Coccidia</taxon>
        <taxon>Eucoccidiorida</taxon>
        <taxon>Eimeriorina</taxon>
        <taxon>Sarcocystidae</taxon>
        <taxon>Cystoisospora</taxon>
    </lineage>
</organism>
<dbReference type="GeneID" id="94423561"/>
<feature type="compositionally biased region" description="Polar residues" evidence="1">
    <location>
        <begin position="417"/>
        <end position="434"/>
    </location>
</feature>
<dbReference type="OrthoDB" id="331749at2759"/>
<feature type="region of interest" description="Disordered" evidence="1">
    <location>
        <begin position="234"/>
        <end position="254"/>
    </location>
</feature>
<reference evidence="2 3" key="1">
    <citation type="journal article" date="2017" name="Int. J. Parasitol.">
        <title>The genome of the protozoan parasite Cystoisospora suis and a reverse vaccinology approach to identify vaccine candidates.</title>
        <authorList>
            <person name="Palmieri N."/>
            <person name="Shrestha A."/>
            <person name="Ruttkowski B."/>
            <person name="Beck T."/>
            <person name="Vogl C."/>
            <person name="Tomley F."/>
            <person name="Blake D.P."/>
            <person name="Joachim A."/>
        </authorList>
    </citation>
    <scope>NUCLEOTIDE SEQUENCE [LARGE SCALE GENOMIC DNA]</scope>
    <source>
        <strain evidence="2 3">Wien I</strain>
    </source>
</reference>
<feature type="region of interest" description="Disordered" evidence="1">
    <location>
        <begin position="990"/>
        <end position="1026"/>
    </location>
</feature>
<feature type="region of interest" description="Disordered" evidence="1">
    <location>
        <begin position="716"/>
        <end position="745"/>
    </location>
</feature>
<feature type="region of interest" description="Disordered" evidence="1">
    <location>
        <begin position="1169"/>
        <end position="1219"/>
    </location>
</feature>
<protein>
    <submittedName>
        <fullName evidence="2">Uncharacterized protein</fullName>
    </submittedName>
</protein>
<feature type="compositionally biased region" description="Basic and acidic residues" evidence="1">
    <location>
        <begin position="382"/>
        <end position="409"/>
    </location>
</feature>
<feature type="region of interest" description="Disordered" evidence="1">
    <location>
        <begin position="1068"/>
        <end position="1112"/>
    </location>
</feature>
<feature type="compositionally biased region" description="Polar residues" evidence="1">
    <location>
        <begin position="234"/>
        <end position="246"/>
    </location>
</feature>
<dbReference type="VEuPathDB" id="ToxoDB:CSUI_000116"/>
<accession>A0A2C6LHP7</accession>
<feature type="region of interest" description="Disordered" evidence="1">
    <location>
        <begin position="340"/>
        <end position="359"/>
    </location>
</feature>
<evidence type="ECO:0000256" key="1">
    <source>
        <dbReference type="SAM" id="MobiDB-lite"/>
    </source>
</evidence>
<feature type="region of interest" description="Disordered" evidence="1">
    <location>
        <begin position="827"/>
        <end position="856"/>
    </location>
</feature>
<sequence>MVRWRRRAVSWRDIAAICCCCGRDGTAVQRALGLKLISEEEQRRLLHAYDPETDRFAGPSNESPEATKAAAAAAEAAAMYPFRSRGSLRYIGEAFLFDDFLHVPPEGSGSRSCLGCRASLVSPLEPEGGIVLRLRRARIDNEKRGSREIRHLSSRDLNTLKEAGGDSPTRTDRVSFLAEYSTTGGNSWLRAKKDEGRYREDNSTVETLTTSATSLDGKRGTGLGSCFSRGSEDLSLSTARSPTGGFSSPPRDGDVLLSGQKPPDITPGRLVESDGIRITDLVHRERRRVREEGRDAGEANSESDEDEFLFFPTRVYCSGGSRGETDIPSAAEAVARLTSRQPGDGVFGGDSSRGVFPAGHPLAEQGALREREDLAGSVSSSELRELRSEAEGQRSDDGNGIRELGDSGRHMVGGPLTNESCPGQCSRPGSTGSQDGDMLQYMGSTRVYGIPRNGRPANSFAGRMLDKQQLSNQKSGGNTVPSTLRDTRRLSDIDRQCEGNGDGFLAGGGRRAFAMIDACDDAPAQREALAAAGLIDAARRSAGWCTANRREQNGQGEVPSESEADHLTGFSPRVEPAARRQPYCAGRGSAGAGEIAHPSHFQRELEGGTDSGLVGLCGPDSQRRRQSGRFEAGLEDLARTRRHEGACAKRYSSFTGLSRHDSRDATTRPAGFFRENSHTSDADGVWPGSCSACDVRSVGRKLPDIGERAAHDLLEVNSYERPSDQAPGERETRDHSGCAPTGFRGEHYSTIRRTVSLGERHSPVSSGPTCPVKEDFRVGARGVSLSRRVSPSEISGCLRSTFDWVRERQDGHHEADKVIEACRASTRGMSEDTPISRRGRGISFPEQSEGDEERMNKKDALLRRWPGRRSLVYSLPEGDILGPARGKEDYVLSQGTGEFFSPRTPRRPFSSYRVDPPCRAASSGHTVESRAPFTGNRFSSLSFSDRRPFSSHLPSSSSGTDSHGCAFEDVRSFASTRSFSVGSRICRQPSEKGERDLHCHDYSDGFSPRDPTVFSPSSRSASFRERDSINSGRGWLGRVNPEELRRGIEEDTRRQRTCTGKLVTEWADGRREEHGPVVPPGHARRSRESGGFEPFYRNRGSSPGDDESFPLRTRESSADKLLLERRAVSASPGNYPKRASTSSRVQLSGERERPLVVGGLHLSGGLLPACSPTGEPESRRVGCPRPVGAPSATSEEKESLRGSGSYSDRDSLYLTPREE</sequence>
<evidence type="ECO:0000313" key="2">
    <source>
        <dbReference type="EMBL" id="PHJ26032.1"/>
    </source>
</evidence>
<feature type="compositionally biased region" description="Basic and acidic residues" evidence="1">
    <location>
        <begin position="1207"/>
        <end position="1219"/>
    </location>
</feature>
<keyword evidence="3" id="KW-1185">Reference proteome</keyword>
<dbReference type="EMBL" id="MIGC01000045">
    <property type="protein sequence ID" value="PHJ26032.1"/>
    <property type="molecule type" value="Genomic_DNA"/>
</dbReference>
<feature type="compositionally biased region" description="Basic and acidic residues" evidence="1">
    <location>
        <begin position="721"/>
        <end position="736"/>
    </location>
</feature>
<feature type="region of interest" description="Disordered" evidence="1">
    <location>
        <begin position="1125"/>
        <end position="1151"/>
    </location>
</feature>
<proteinExistence type="predicted"/>
<feature type="region of interest" description="Disordered" evidence="1">
    <location>
        <begin position="364"/>
        <end position="437"/>
    </location>
</feature>
<name>A0A2C6LHP7_9APIC</name>
<comment type="caution">
    <text evidence="2">The sequence shown here is derived from an EMBL/GenBank/DDBJ whole genome shotgun (WGS) entry which is preliminary data.</text>
</comment>
<evidence type="ECO:0000313" key="3">
    <source>
        <dbReference type="Proteomes" id="UP000221165"/>
    </source>
</evidence>
<gene>
    <name evidence="2" type="ORF">CSUI_000116</name>
</gene>
<dbReference type="Proteomes" id="UP000221165">
    <property type="component" value="Unassembled WGS sequence"/>
</dbReference>
<dbReference type="AlphaFoldDB" id="A0A2C6LHP7"/>
<feature type="compositionally biased region" description="Basic and acidic residues" evidence="1">
    <location>
        <begin position="990"/>
        <end position="1003"/>
    </location>
</feature>
<dbReference type="RefSeq" id="XP_067927678.1">
    <property type="nucleotide sequence ID" value="XM_068060350.1"/>
</dbReference>